<keyword evidence="1 2" id="KW-0238">DNA-binding</keyword>
<gene>
    <name evidence="3" type="ORF">ACFQ3F_04385</name>
</gene>
<protein>
    <recommendedName>
        <fullName evidence="2">Single-stranded DNA-binding protein</fullName>
    </recommendedName>
</protein>
<dbReference type="InterPro" id="IPR011344">
    <property type="entry name" value="ssDNA-bd"/>
</dbReference>
<dbReference type="InterPro" id="IPR000424">
    <property type="entry name" value="Primosome_PriB/ssb"/>
</dbReference>
<dbReference type="Proteomes" id="UP001597229">
    <property type="component" value="Unassembled WGS sequence"/>
</dbReference>
<dbReference type="CDD" id="cd04496">
    <property type="entry name" value="SSB_OBF"/>
    <property type="match status" value="1"/>
</dbReference>
<dbReference type="RefSeq" id="WP_367917510.1">
    <property type="nucleotide sequence ID" value="NZ_BAABAC010000005.1"/>
</dbReference>
<organism evidence="3 4">
    <name type="scientific">Nocardioides ginsengisoli</name>
    <dbReference type="NCBI Taxonomy" id="363868"/>
    <lineage>
        <taxon>Bacteria</taxon>
        <taxon>Bacillati</taxon>
        <taxon>Actinomycetota</taxon>
        <taxon>Actinomycetes</taxon>
        <taxon>Propionibacteriales</taxon>
        <taxon>Nocardioidaceae</taxon>
        <taxon>Nocardioides</taxon>
    </lineage>
</organism>
<dbReference type="EMBL" id="JBHTLX010000005">
    <property type="protein sequence ID" value="MFD1247018.1"/>
    <property type="molecule type" value="Genomic_DNA"/>
</dbReference>
<evidence type="ECO:0000313" key="3">
    <source>
        <dbReference type="EMBL" id="MFD1247018.1"/>
    </source>
</evidence>
<evidence type="ECO:0000256" key="1">
    <source>
        <dbReference type="ARBA" id="ARBA00023125"/>
    </source>
</evidence>
<proteinExistence type="predicted"/>
<reference evidence="4" key="1">
    <citation type="journal article" date="2019" name="Int. J. Syst. Evol. Microbiol.">
        <title>The Global Catalogue of Microorganisms (GCM) 10K type strain sequencing project: providing services to taxonomists for standard genome sequencing and annotation.</title>
        <authorList>
            <consortium name="The Broad Institute Genomics Platform"/>
            <consortium name="The Broad Institute Genome Sequencing Center for Infectious Disease"/>
            <person name="Wu L."/>
            <person name="Ma J."/>
        </authorList>
    </citation>
    <scope>NUCLEOTIDE SEQUENCE [LARGE SCALE GENOMIC DNA]</scope>
    <source>
        <strain evidence="4">CCUG 52478</strain>
    </source>
</reference>
<dbReference type="Gene3D" id="2.40.50.140">
    <property type="entry name" value="Nucleic acid-binding proteins"/>
    <property type="match status" value="1"/>
</dbReference>
<evidence type="ECO:0000256" key="2">
    <source>
        <dbReference type="PIRNR" id="PIRNR002070"/>
    </source>
</evidence>
<name>A0ABW3VYN8_9ACTN</name>
<keyword evidence="4" id="KW-1185">Reference proteome</keyword>
<dbReference type="Pfam" id="PF00436">
    <property type="entry name" value="SSB"/>
    <property type="match status" value="1"/>
</dbReference>
<dbReference type="InterPro" id="IPR012340">
    <property type="entry name" value="NA-bd_OB-fold"/>
</dbReference>
<dbReference type="PROSITE" id="PS50935">
    <property type="entry name" value="SSB"/>
    <property type="match status" value="1"/>
</dbReference>
<evidence type="ECO:0000313" key="4">
    <source>
        <dbReference type="Proteomes" id="UP001597229"/>
    </source>
</evidence>
<sequence>MTNATLVTMQGWVGTTPTLREIGGVPVLNFRIGCTPRHFSKTAGAWVDGETQWYGVSAWRRLASHAAESLHQGDPVIVHGRLTHHTYVNKHGLEVVAVDVDAIALGHDLSRGTATFVKARSTTDPDSEEVATSAA</sequence>
<dbReference type="SUPFAM" id="SSF50249">
    <property type="entry name" value="Nucleic acid-binding proteins"/>
    <property type="match status" value="1"/>
</dbReference>
<comment type="caution">
    <text evidence="3">The sequence shown here is derived from an EMBL/GenBank/DDBJ whole genome shotgun (WGS) entry which is preliminary data.</text>
</comment>
<dbReference type="GO" id="GO:0003677">
    <property type="term" value="F:DNA binding"/>
    <property type="evidence" value="ECO:0007669"/>
    <property type="project" value="UniProtKB-KW"/>
</dbReference>
<accession>A0ABW3VYN8</accession>
<dbReference type="PIRSF" id="PIRSF002070">
    <property type="entry name" value="SSB"/>
    <property type="match status" value="1"/>
</dbReference>